<dbReference type="EMBL" id="SDOZ01000002">
    <property type="protein sequence ID" value="RXZ61837.1"/>
    <property type="molecule type" value="Genomic_DNA"/>
</dbReference>
<evidence type="ECO:0000313" key="6">
    <source>
        <dbReference type="Proteomes" id="UP000291269"/>
    </source>
</evidence>
<dbReference type="CDD" id="cd07377">
    <property type="entry name" value="WHTH_GntR"/>
    <property type="match status" value="1"/>
</dbReference>
<keyword evidence="6" id="KW-1185">Reference proteome</keyword>
<keyword evidence="3" id="KW-0804">Transcription</keyword>
<dbReference type="CDD" id="cd06267">
    <property type="entry name" value="PBP1_LacI_sugar_binding-like"/>
    <property type="match status" value="1"/>
</dbReference>
<dbReference type="Gene3D" id="3.40.50.2300">
    <property type="match status" value="2"/>
</dbReference>
<evidence type="ECO:0000256" key="2">
    <source>
        <dbReference type="ARBA" id="ARBA00023125"/>
    </source>
</evidence>
<gene>
    <name evidence="5" type="ORF">ESZ91_05455</name>
</gene>
<keyword evidence="2" id="KW-0238">DNA-binding</keyword>
<dbReference type="InterPro" id="IPR036390">
    <property type="entry name" value="WH_DNA-bd_sf"/>
</dbReference>
<evidence type="ECO:0000256" key="1">
    <source>
        <dbReference type="ARBA" id="ARBA00023015"/>
    </source>
</evidence>
<dbReference type="PRINTS" id="PR00035">
    <property type="entry name" value="HTHGNTR"/>
</dbReference>
<evidence type="ECO:0000259" key="4">
    <source>
        <dbReference type="PROSITE" id="PS50949"/>
    </source>
</evidence>
<dbReference type="SUPFAM" id="SSF53822">
    <property type="entry name" value="Periplasmic binding protein-like I"/>
    <property type="match status" value="1"/>
</dbReference>
<dbReference type="Proteomes" id="UP000291269">
    <property type="component" value="Unassembled WGS sequence"/>
</dbReference>
<dbReference type="PROSITE" id="PS50949">
    <property type="entry name" value="HTH_GNTR"/>
    <property type="match status" value="1"/>
</dbReference>
<name>A0A4Q2KCV8_9FIRM</name>
<proteinExistence type="predicted"/>
<dbReference type="RefSeq" id="WP_129224907.1">
    <property type="nucleotide sequence ID" value="NZ_SDOZ01000002.1"/>
</dbReference>
<dbReference type="InterPro" id="IPR036388">
    <property type="entry name" value="WH-like_DNA-bd_sf"/>
</dbReference>
<sequence>MNRIFLVYEQIVKHYIDRIETHDLNQGDSIESEEDIAAAFSVSRGTVRKAMTELESMGYLACSKGKRRTVVSAGGTSAEERYPAVVWRVALMLLNRSEYLDAILNAVQTCAASLGWSLDVFYNSSEEAEQDCITKIKEGNYDGAIVVPFRRRGELCTYNYLRLKEAGIPYVMIGRPHESLMCDAVYADDYSGAYRITELLYKKKCREVAYFYDSTMDSVVSRDRMKGYDDAALRHGQRELYRYDVRDPIFAARFGELLEGNYEKIGLNIYSNELFPMIRAVLHKYGKKKKKDYELVAFFEHSFEDQARYTVMKVPKEIMAQRAVSMLNKRMLTDEGKSVVHEIFEVDLLDV</sequence>
<reference evidence="5 6" key="1">
    <citation type="journal article" date="2019" name="Gut">
        <title>Antibiotics-induced monodominance of a novel gut bacterial order.</title>
        <authorList>
            <person name="Hildebrand F."/>
            <person name="Moitinho-Silva L."/>
            <person name="Blasche S."/>
            <person name="Jahn M.T."/>
            <person name="Gossmann T.I."/>
            <person name="Heuerta-Cepas J."/>
            <person name="Hercog R."/>
            <person name="Luetge M."/>
            <person name="Bahram M."/>
            <person name="Pryszlak A."/>
            <person name="Alves R.J."/>
            <person name="Waszak S.M."/>
            <person name="Zhu A."/>
            <person name="Ye L."/>
            <person name="Costea P.I."/>
            <person name="Aalvink S."/>
            <person name="Belzer C."/>
            <person name="Forslund S.K."/>
            <person name="Sunagawa S."/>
            <person name="Hentschel U."/>
            <person name="Merten C."/>
            <person name="Patil K.R."/>
            <person name="Benes V."/>
            <person name="Bork P."/>
        </authorList>
    </citation>
    <scope>NUCLEOTIDE SEQUENCE [LARGE SCALE GENOMIC DNA]</scope>
    <source>
        <strain evidence="5 6">HDS1380</strain>
    </source>
</reference>
<dbReference type="AlphaFoldDB" id="A0A4Q2KCV8"/>
<feature type="domain" description="HTH gntR-type" evidence="4">
    <location>
        <begin position="5"/>
        <end position="74"/>
    </location>
</feature>
<dbReference type="GO" id="GO:0000976">
    <property type="term" value="F:transcription cis-regulatory region binding"/>
    <property type="evidence" value="ECO:0007669"/>
    <property type="project" value="TreeGrafter"/>
</dbReference>
<comment type="caution">
    <text evidence="5">The sequence shown here is derived from an EMBL/GenBank/DDBJ whole genome shotgun (WGS) entry which is preliminary data.</text>
</comment>
<dbReference type="InterPro" id="IPR000524">
    <property type="entry name" value="Tscrpt_reg_HTH_GntR"/>
</dbReference>
<dbReference type="Gene3D" id="1.10.10.10">
    <property type="entry name" value="Winged helix-like DNA-binding domain superfamily/Winged helix DNA-binding domain"/>
    <property type="match status" value="1"/>
</dbReference>
<protein>
    <submittedName>
        <fullName evidence="5">GntR family transcriptional regulator</fullName>
    </submittedName>
</protein>
<organism evidence="5 6">
    <name type="scientific">Candidatus Borkfalkia ceftriaxoniphila</name>
    <dbReference type="NCBI Taxonomy" id="2508949"/>
    <lineage>
        <taxon>Bacteria</taxon>
        <taxon>Bacillati</taxon>
        <taxon>Bacillota</taxon>
        <taxon>Clostridia</taxon>
        <taxon>Christensenellales</taxon>
        <taxon>Christensenellaceae</taxon>
        <taxon>Candidatus Borkfalkia</taxon>
    </lineage>
</organism>
<dbReference type="PANTHER" id="PTHR30146">
    <property type="entry name" value="LACI-RELATED TRANSCRIPTIONAL REPRESSOR"/>
    <property type="match status" value="1"/>
</dbReference>
<dbReference type="OrthoDB" id="9813468at2"/>
<accession>A0A4Q2KCV8</accession>
<dbReference type="SMART" id="SM00345">
    <property type="entry name" value="HTH_GNTR"/>
    <property type="match status" value="1"/>
</dbReference>
<dbReference type="Pfam" id="PF00392">
    <property type="entry name" value="GntR"/>
    <property type="match status" value="1"/>
</dbReference>
<dbReference type="InterPro" id="IPR028082">
    <property type="entry name" value="Peripla_BP_I"/>
</dbReference>
<dbReference type="SUPFAM" id="SSF46785">
    <property type="entry name" value="Winged helix' DNA-binding domain"/>
    <property type="match status" value="1"/>
</dbReference>
<evidence type="ECO:0000313" key="5">
    <source>
        <dbReference type="EMBL" id="RXZ61837.1"/>
    </source>
</evidence>
<evidence type="ECO:0000256" key="3">
    <source>
        <dbReference type="ARBA" id="ARBA00023163"/>
    </source>
</evidence>
<dbReference type="PANTHER" id="PTHR30146:SF109">
    <property type="entry name" value="HTH-TYPE TRANSCRIPTIONAL REGULATOR GALS"/>
    <property type="match status" value="1"/>
</dbReference>
<dbReference type="GO" id="GO:0003700">
    <property type="term" value="F:DNA-binding transcription factor activity"/>
    <property type="evidence" value="ECO:0007669"/>
    <property type="project" value="InterPro"/>
</dbReference>
<keyword evidence="1" id="KW-0805">Transcription regulation</keyword>